<dbReference type="AlphaFoldDB" id="A0A812S2V5"/>
<dbReference type="Proteomes" id="UP000649617">
    <property type="component" value="Unassembled WGS sequence"/>
</dbReference>
<protein>
    <submittedName>
        <fullName evidence="1">RH47 protein</fullName>
    </submittedName>
</protein>
<organism evidence="1 2">
    <name type="scientific">Symbiodinium pilosum</name>
    <name type="common">Dinoflagellate</name>
    <dbReference type="NCBI Taxonomy" id="2952"/>
    <lineage>
        <taxon>Eukaryota</taxon>
        <taxon>Sar</taxon>
        <taxon>Alveolata</taxon>
        <taxon>Dinophyceae</taxon>
        <taxon>Suessiales</taxon>
        <taxon>Symbiodiniaceae</taxon>
        <taxon>Symbiodinium</taxon>
    </lineage>
</organism>
<name>A0A812S2V5_SYMPI</name>
<sequence length="107" mass="12023">RHLRLLYGFPLCQQELSKDSCRISGSTALTAPCDVQLSLWPWNQQEVADELTWEFSRGRVETVRSLLAAGANMELAAACRTALMHDSDGSYIELVRLLVEARSKRDV</sequence>
<feature type="non-terminal residue" evidence="1">
    <location>
        <position position="107"/>
    </location>
</feature>
<reference evidence="1" key="1">
    <citation type="submission" date="2021-02" db="EMBL/GenBank/DDBJ databases">
        <authorList>
            <person name="Dougan E. K."/>
            <person name="Rhodes N."/>
            <person name="Thang M."/>
            <person name="Chan C."/>
        </authorList>
    </citation>
    <scope>NUCLEOTIDE SEQUENCE</scope>
</reference>
<keyword evidence="2" id="KW-1185">Reference proteome</keyword>
<feature type="non-terminal residue" evidence="1">
    <location>
        <position position="1"/>
    </location>
</feature>
<proteinExistence type="predicted"/>
<evidence type="ECO:0000313" key="1">
    <source>
        <dbReference type="EMBL" id="CAE7461476.1"/>
    </source>
</evidence>
<dbReference type="OrthoDB" id="439508at2759"/>
<comment type="caution">
    <text evidence="1">The sequence shown here is derived from an EMBL/GenBank/DDBJ whole genome shotgun (WGS) entry which is preliminary data.</text>
</comment>
<evidence type="ECO:0000313" key="2">
    <source>
        <dbReference type="Proteomes" id="UP000649617"/>
    </source>
</evidence>
<dbReference type="EMBL" id="CAJNIZ010022392">
    <property type="protein sequence ID" value="CAE7461476.1"/>
    <property type="molecule type" value="Genomic_DNA"/>
</dbReference>
<gene>
    <name evidence="1" type="primary">RH47</name>
    <name evidence="1" type="ORF">SPIL2461_LOCUS11530</name>
</gene>
<accession>A0A812S2V5</accession>